<dbReference type="PANTHER" id="PTHR36932:SF1">
    <property type="entry name" value="CAPSULAR POLYSACCHARIDE BIOSYNTHESIS PROTEIN"/>
    <property type="match status" value="1"/>
</dbReference>
<organism evidence="1 2">
    <name type="scientific">Micromonospora profundi</name>
    <dbReference type="NCBI Taxonomy" id="1420889"/>
    <lineage>
        <taxon>Bacteria</taxon>
        <taxon>Bacillati</taxon>
        <taxon>Actinomycetota</taxon>
        <taxon>Actinomycetes</taxon>
        <taxon>Micromonosporales</taxon>
        <taxon>Micromonosporaceae</taxon>
        <taxon>Micromonospora</taxon>
    </lineage>
</organism>
<sequence length="436" mass="48902">MDRSWLGQAVLRARHEALARKVARYDDDPDRASIERHQVRRFNEVWAYCLAQVPFYRSWRREHGLPERVSGLAELRGFPPLTKEILIARQDEIFQHGRIRDAYTTGGSTGQPTRYPRGAGEADRRWVDAYLGRHWAGVRPTDPSVLLWGHSHLFGTGLSGRLAQTKRRLADLVVNVTRLNAYDLSEPSLRGHYLAVRRRDPVVLTGYTSAAFKLARYIERNQLDLGEPRRLRAVVLCAETASDADIALVERVFNAPAAIEYGSAETGVVAMSQRSTRDIRVIWDSFICLTDGDGELDVTTLADRLFPLVHYAIGDRVEPSDVVDGNALAFRAVLGRQQDIVQVGSTRGPLDLSAILPVHILKSYPGIVGVQFRQVRPDALHVHVEADRQLDLADVGAYFVRELRKDHPELIADSISFAQISEPARTRAGKHALFVN</sequence>
<dbReference type="EMBL" id="CP130472">
    <property type="protein sequence ID" value="WLS45145.1"/>
    <property type="molecule type" value="Genomic_DNA"/>
</dbReference>
<dbReference type="InterPro" id="IPR053158">
    <property type="entry name" value="CapK_Type1_Caps_Biosynth"/>
</dbReference>
<dbReference type="SUPFAM" id="SSF56801">
    <property type="entry name" value="Acetyl-CoA synthetase-like"/>
    <property type="match status" value="1"/>
</dbReference>
<dbReference type="Proteomes" id="UP001235874">
    <property type="component" value="Chromosome"/>
</dbReference>
<dbReference type="InterPro" id="IPR042099">
    <property type="entry name" value="ANL_N_sf"/>
</dbReference>
<evidence type="ECO:0000313" key="2">
    <source>
        <dbReference type="Proteomes" id="UP001235874"/>
    </source>
</evidence>
<accession>A0AAJ6HV55</accession>
<keyword evidence="2" id="KW-1185">Reference proteome</keyword>
<dbReference type="PANTHER" id="PTHR36932">
    <property type="entry name" value="CAPSULAR POLYSACCHARIDE BIOSYNTHESIS PROTEIN"/>
    <property type="match status" value="1"/>
</dbReference>
<dbReference type="RefSeq" id="WP_306272152.1">
    <property type="nucleotide sequence ID" value="NZ_CP130472.1"/>
</dbReference>
<dbReference type="AlphaFoldDB" id="A0AAJ6HV55"/>
<protein>
    <recommendedName>
        <fullName evidence="3">Phenylacetate--CoA ligase family protein</fullName>
    </recommendedName>
</protein>
<dbReference type="Gene3D" id="3.40.50.12780">
    <property type="entry name" value="N-terminal domain of ligase-like"/>
    <property type="match status" value="1"/>
</dbReference>
<evidence type="ECO:0000313" key="1">
    <source>
        <dbReference type="EMBL" id="WLS45145.1"/>
    </source>
</evidence>
<gene>
    <name evidence="1" type="ORF">Q3V37_27895</name>
</gene>
<name>A0AAJ6HV55_9ACTN</name>
<dbReference type="KEGG" id="mprn:Q3V37_27895"/>
<reference evidence="1 2" key="1">
    <citation type="submission" date="2023-07" db="EMBL/GenBank/DDBJ databases">
        <title>Micromonospora profundi TRM 95458 converts glycerol to a new osmotic compound.</title>
        <authorList>
            <person name="Lu D."/>
        </authorList>
    </citation>
    <scope>NUCLEOTIDE SEQUENCE [LARGE SCALE GENOMIC DNA]</scope>
    <source>
        <strain evidence="1 2">TRM95458</strain>
    </source>
</reference>
<proteinExistence type="predicted"/>
<evidence type="ECO:0008006" key="3">
    <source>
        <dbReference type="Google" id="ProtNLM"/>
    </source>
</evidence>